<organism evidence="2 3">
    <name type="scientific">Leptospira alexanderi serovar Manhao 3 str. L 60</name>
    <dbReference type="NCBI Taxonomy" id="1049759"/>
    <lineage>
        <taxon>Bacteria</taxon>
        <taxon>Pseudomonadati</taxon>
        <taxon>Spirochaetota</taxon>
        <taxon>Spirochaetia</taxon>
        <taxon>Leptospirales</taxon>
        <taxon>Leptospiraceae</taxon>
        <taxon>Leptospira</taxon>
    </lineage>
</organism>
<name>V6IDM1_9LEPT</name>
<sequence>MNDEYLKSYRTGSPTRKSLSFKTCAEIRCLIAVHVHQDETKMIPTRKKFGRENERFHTDPLPTKIKSCGS</sequence>
<comment type="caution">
    <text evidence="2">The sequence shown here is derived from an EMBL/GenBank/DDBJ whole genome shotgun (WGS) entry which is preliminary data.</text>
</comment>
<protein>
    <submittedName>
        <fullName evidence="2">Uncharacterized protein</fullName>
    </submittedName>
</protein>
<dbReference type="Proteomes" id="UP000018747">
    <property type="component" value="Unassembled WGS sequence"/>
</dbReference>
<feature type="region of interest" description="Disordered" evidence="1">
    <location>
        <begin position="51"/>
        <end position="70"/>
    </location>
</feature>
<reference evidence="2" key="1">
    <citation type="submission" date="2013-05" db="EMBL/GenBank/DDBJ databases">
        <authorList>
            <person name="Harkins D.M."/>
            <person name="Durkin A.S."/>
            <person name="Brinkac L.M."/>
            <person name="Haft D.H."/>
            <person name="Selengut J.D."/>
            <person name="Sanka R."/>
            <person name="DePew J."/>
            <person name="Purushe J."/>
            <person name="Hartskeerl R.A."/>
            <person name="Ahmed A."/>
            <person name="van der Linden H."/>
            <person name="Goris M.G.A."/>
            <person name="Vinetz J.M."/>
            <person name="Sutton G.G."/>
            <person name="Nierman W.C."/>
            <person name="Fouts D.E."/>
        </authorList>
    </citation>
    <scope>NUCLEOTIDE SEQUENCE [LARGE SCALE GENOMIC DNA]</scope>
    <source>
        <strain evidence="2">L 60</strain>
    </source>
</reference>
<gene>
    <name evidence="2" type="ORF">LEP1GSC062_3495</name>
</gene>
<dbReference type="AlphaFoldDB" id="V6IDM1"/>
<accession>V6IDM1</accession>
<evidence type="ECO:0000313" key="2">
    <source>
        <dbReference type="EMBL" id="EQA62383.1"/>
    </source>
</evidence>
<dbReference type="EMBL" id="AHMT02000034">
    <property type="protein sequence ID" value="EQA62383.1"/>
    <property type="molecule type" value="Genomic_DNA"/>
</dbReference>
<proteinExistence type="predicted"/>
<evidence type="ECO:0000256" key="1">
    <source>
        <dbReference type="SAM" id="MobiDB-lite"/>
    </source>
</evidence>
<keyword evidence="3" id="KW-1185">Reference proteome</keyword>
<evidence type="ECO:0000313" key="3">
    <source>
        <dbReference type="Proteomes" id="UP000018747"/>
    </source>
</evidence>